<dbReference type="Pfam" id="PF20233">
    <property type="entry name" value="DUF6590"/>
    <property type="match status" value="1"/>
</dbReference>
<dbReference type="PANTHER" id="PTHR35391:SF5">
    <property type="entry name" value="DUF6590 DOMAIN-CONTAINING PROTEIN"/>
    <property type="match status" value="1"/>
</dbReference>
<dbReference type="OrthoDB" id="3559580at2759"/>
<feature type="region of interest" description="Disordered" evidence="1">
    <location>
        <begin position="183"/>
        <end position="203"/>
    </location>
</feature>
<dbReference type="VEuPathDB" id="FungiDB:BTJ68_08493"/>
<proteinExistence type="predicted"/>
<name>A0A3M7CIF7_HORWE</name>
<dbReference type="PANTHER" id="PTHR35391">
    <property type="entry name" value="C2H2-TYPE DOMAIN-CONTAINING PROTEIN-RELATED"/>
    <property type="match status" value="1"/>
</dbReference>
<dbReference type="Proteomes" id="UP000270230">
    <property type="component" value="Unassembled WGS sequence"/>
</dbReference>
<sequence>MSQLQGQRNSSSWSWDARRQSYYYYSPGEDALVYENGFRAPRPLTMPREVPNNQTVDPSILQPRFDRLRLDSYDKSSYSSYTTPRDPTQFFVPGKVFLAPWTAPADTTTSTRTTGLYLGDPGPYAFSLIRRFIVVRSGPGYCSAIPIVTYGGKGVAKTGVNKHEHCIVYTGTYVPTPLREELPSRGELPMQPTPIRVNPDNMTEKLDPTSRIDLGRVSTVQYNVKVKAFGIVHWAYMQALHSQFCAVWRLPLSEAHTTLSAPGRLQQPLQSGIYDEANNEATDEDDEISEDDDQSGDHVDGPVGQPGGQTDTVRGPYSDVESGRMGELIGALRCCGFASEVITRIAGARTGDEKAAVRPDNVRENALNDRSVPKIKIWSPETHQAMHYGIVALLPKLFFDLVLADTFVQDGS</sequence>
<dbReference type="InterPro" id="IPR046497">
    <property type="entry name" value="DUF6590"/>
</dbReference>
<dbReference type="EMBL" id="QWIN01000430">
    <property type="protein sequence ID" value="RMY51892.1"/>
    <property type="molecule type" value="Genomic_DNA"/>
</dbReference>
<accession>A0A3M7CIF7</accession>
<gene>
    <name evidence="3" type="ORF">D0865_06094</name>
</gene>
<evidence type="ECO:0000313" key="4">
    <source>
        <dbReference type="Proteomes" id="UP000270230"/>
    </source>
</evidence>
<evidence type="ECO:0000256" key="1">
    <source>
        <dbReference type="SAM" id="MobiDB-lite"/>
    </source>
</evidence>
<comment type="caution">
    <text evidence="3">The sequence shown here is derived from an EMBL/GenBank/DDBJ whole genome shotgun (WGS) entry which is preliminary data.</text>
</comment>
<reference evidence="3 4" key="1">
    <citation type="journal article" date="2018" name="BMC Genomics">
        <title>Genomic evidence for intraspecific hybridization in a clonal and extremely halotolerant yeast.</title>
        <authorList>
            <person name="Gostincar C."/>
            <person name="Stajich J.E."/>
            <person name="Zupancic J."/>
            <person name="Zalar P."/>
            <person name="Gunde-Cimerman N."/>
        </authorList>
    </citation>
    <scope>NUCLEOTIDE SEQUENCE [LARGE SCALE GENOMIC DNA]</scope>
    <source>
        <strain evidence="3 4">EXF-151</strain>
    </source>
</reference>
<organism evidence="3 4">
    <name type="scientific">Hortaea werneckii</name>
    <name type="common">Black yeast</name>
    <name type="synonym">Cladosporium werneckii</name>
    <dbReference type="NCBI Taxonomy" id="91943"/>
    <lineage>
        <taxon>Eukaryota</taxon>
        <taxon>Fungi</taxon>
        <taxon>Dikarya</taxon>
        <taxon>Ascomycota</taxon>
        <taxon>Pezizomycotina</taxon>
        <taxon>Dothideomycetes</taxon>
        <taxon>Dothideomycetidae</taxon>
        <taxon>Mycosphaerellales</taxon>
        <taxon>Teratosphaeriaceae</taxon>
        <taxon>Hortaea</taxon>
    </lineage>
</organism>
<feature type="domain" description="DUF6590" evidence="2">
    <location>
        <begin position="89"/>
        <end position="241"/>
    </location>
</feature>
<protein>
    <recommendedName>
        <fullName evidence="2">DUF6590 domain-containing protein</fullName>
    </recommendedName>
</protein>
<feature type="compositionally biased region" description="Acidic residues" evidence="1">
    <location>
        <begin position="280"/>
        <end position="294"/>
    </location>
</feature>
<evidence type="ECO:0000259" key="2">
    <source>
        <dbReference type="Pfam" id="PF20233"/>
    </source>
</evidence>
<feature type="region of interest" description="Disordered" evidence="1">
    <location>
        <begin position="280"/>
        <end position="321"/>
    </location>
</feature>
<evidence type="ECO:0000313" key="3">
    <source>
        <dbReference type="EMBL" id="RMY51892.1"/>
    </source>
</evidence>
<dbReference type="AlphaFoldDB" id="A0A3M7CIF7"/>